<dbReference type="AlphaFoldDB" id="A0A0E9V352"/>
<reference evidence="1" key="1">
    <citation type="submission" date="2014-11" db="EMBL/GenBank/DDBJ databases">
        <authorList>
            <person name="Amaro Gonzalez C."/>
        </authorList>
    </citation>
    <scope>NUCLEOTIDE SEQUENCE</scope>
</reference>
<dbReference type="EMBL" id="GBXM01036722">
    <property type="protein sequence ID" value="JAH71855.1"/>
    <property type="molecule type" value="Transcribed_RNA"/>
</dbReference>
<organism evidence="1">
    <name type="scientific">Anguilla anguilla</name>
    <name type="common">European freshwater eel</name>
    <name type="synonym">Muraena anguilla</name>
    <dbReference type="NCBI Taxonomy" id="7936"/>
    <lineage>
        <taxon>Eukaryota</taxon>
        <taxon>Metazoa</taxon>
        <taxon>Chordata</taxon>
        <taxon>Craniata</taxon>
        <taxon>Vertebrata</taxon>
        <taxon>Euteleostomi</taxon>
        <taxon>Actinopterygii</taxon>
        <taxon>Neopterygii</taxon>
        <taxon>Teleostei</taxon>
        <taxon>Anguilliformes</taxon>
        <taxon>Anguillidae</taxon>
        <taxon>Anguilla</taxon>
    </lineage>
</organism>
<sequence>MDLVKSYFEVQFSGAAMLCKLEPETEH</sequence>
<evidence type="ECO:0000313" key="1">
    <source>
        <dbReference type="EMBL" id="JAH71855.1"/>
    </source>
</evidence>
<accession>A0A0E9V352</accession>
<proteinExistence type="predicted"/>
<protein>
    <submittedName>
        <fullName evidence="1">Uncharacterized protein</fullName>
    </submittedName>
</protein>
<reference evidence="1" key="2">
    <citation type="journal article" date="2015" name="Fish Shellfish Immunol.">
        <title>Early steps in the European eel (Anguilla anguilla)-Vibrio vulnificus interaction in the gills: Role of the RtxA13 toxin.</title>
        <authorList>
            <person name="Callol A."/>
            <person name="Pajuelo D."/>
            <person name="Ebbesson L."/>
            <person name="Teles M."/>
            <person name="MacKenzie S."/>
            <person name="Amaro C."/>
        </authorList>
    </citation>
    <scope>NUCLEOTIDE SEQUENCE</scope>
</reference>
<name>A0A0E9V352_ANGAN</name>